<keyword evidence="2" id="KW-1185">Reference proteome</keyword>
<sequence length="117" mass="12928">MGPSDPGLVGSDAHFFYRRLRTKIGFARMRIQGNLIRTWVSRRRGSCGDVEVSEIGKVDVEDVAGEVVPVETEGGEVGQVVERLRYLTGEVVVLQIKTIEVEERREGGQELAEEGIA</sequence>
<evidence type="ECO:0000313" key="2">
    <source>
        <dbReference type="Proteomes" id="UP001386955"/>
    </source>
</evidence>
<gene>
    <name evidence="1" type="ORF">VNO78_08288</name>
</gene>
<reference evidence="1 2" key="1">
    <citation type="submission" date="2024-01" db="EMBL/GenBank/DDBJ databases">
        <title>The genomes of 5 underutilized Papilionoideae crops provide insights into root nodulation and disease resistanc.</title>
        <authorList>
            <person name="Jiang F."/>
        </authorList>
    </citation>
    <scope>NUCLEOTIDE SEQUENCE [LARGE SCALE GENOMIC DNA]</scope>
    <source>
        <strain evidence="1">DUOXIRENSHENG_FW03</strain>
        <tissue evidence="1">Leaves</tissue>
    </source>
</reference>
<dbReference type="EMBL" id="JAYMYS010000002">
    <property type="protein sequence ID" value="KAK7406659.1"/>
    <property type="molecule type" value="Genomic_DNA"/>
</dbReference>
<organism evidence="1 2">
    <name type="scientific">Psophocarpus tetragonolobus</name>
    <name type="common">Winged bean</name>
    <name type="synonym">Dolichos tetragonolobus</name>
    <dbReference type="NCBI Taxonomy" id="3891"/>
    <lineage>
        <taxon>Eukaryota</taxon>
        <taxon>Viridiplantae</taxon>
        <taxon>Streptophyta</taxon>
        <taxon>Embryophyta</taxon>
        <taxon>Tracheophyta</taxon>
        <taxon>Spermatophyta</taxon>
        <taxon>Magnoliopsida</taxon>
        <taxon>eudicotyledons</taxon>
        <taxon>Gunneridae</taxon>
        <taxon>Pentapetalae</taxon>
        <taxon>rosids</taxon>
        <taxon>fabids</taxon>
        <taxon>Fabales</taxon>
        <taxon>Fabaceae</taxon>
        <taxon>Papilionoideae</taxon>
        <taxon>50 kb inversion clade</taxon>
        <taxon>NPAAA clade</taxon>
        <taxon>indigoferoid/millettioid clade</taxon>
        <taxon>Phaseoleae</taxon>
        <taxon>Psophocarpus</taxon>
    </lineage>
</organism>
<dbReference type="Proteomes" id="UP001386955">
    <property type="component" value="Unassembled WGS sequence"/>
</dbReference>
<accession>A0AAN9XT89</accession>
<name>A0AAN9XT89_PSOTE</name>
<protein>
    <submittedName>
        <fullName evidence="1">Uncharacterized protein</fullName>
    </submittedName>
</protein>
<proteinExistence type="predicted"/>
<evidence type="ECO:0000313" key="1">
    <source>
        <dbReference type="EMBL" id="KAK7406659.1"/>
    </source>
</evidence>
<dbReference type="AlphaFoldDB" id="A0AAN9XT89"/>
<comment type="caution">
    <text evidence="1">The sequence shown here is derived from an EMBL/GenBank/DDBJ whole genome shotgun (WGS) entry which is preliminary data.</text>
</comment>